<comment type="caution">
    <text evidence="2">The sequence shown here is derived from an EMBL/GenBank/DDBJ whole genome shotgun (WGS) entry which is preliminary data.</text>
</comment>
<dbReference type="AlphaFoldDB" id="A0A0V1KIK4"/>
<organism evidence="2 3">
    <name type="scientific">Trichinella nativa</name>
    <dbReference type="NCBI Taxonomy" id="6335"/>
    <lineage>
        <taxon>Eukaryota</taxon>
        <taxon>Metazoa</taxon>
        <taxon>Ecdysozoa</taxon>
        <taxon>Nematoda</taxon>
        <taxon>Enoplea</taxon>
        <taxon>Dorylaimia</taxon>
        <taxon>Trichinellida</taxon>
        <taxon>Trichinellidae</taxon>
        <taxon>Trichinella</taxon>
    </lineage>
</organism>
<dbReference type="Pfam" id="PF00073">
    <property type="entry name" value="Rhv"/>
    <property type="match status" value="1"/>
</dbReference>
<dbReference type="SUPFAM" id="SSF88633">
    <property type="entry name" value="Positive stranded ssRNA viruses"/>
    <property type="match status" value="1"/>
</dbReference>
<reference evidence="2 3" key="1">
    <citation type="submission" date="2015-05" db="EMBL/GenBank/DDBJ databases">
        <title>Evolution of Trichinella species and genotypes.</title>
        <authorList>
            <person name="Korhonen P.K."/>
            <person name="Edoardo P."/>
            <person name="Giuseppe L.R."/>
            <person name="Gasser R.B."/>
        </authorList>
    </citation>
    <scope>NUCLEOTIDE SEQUENCE [LARGE SCALE GENOMIC DNA]</scope>
    <source>
        <strain evidence="2">ISS10</strain>
    </source>
</reference>
<evidence type="ECO:0000259" key="1">
    <source>
        <dbReference type="Pfam" id="PF00073"/>
    </source>
</evidence>
<dbReference type="InterPro" id="IPR001676">
    <property type="entry name" value="Picornavirus_capsid"/>
</dbReference>
<dbReference type="Proteomes" id="UP000054721">
    <property type="component" value="Unassembled WGS sequence"/>
</dbReference>
<dbReference type="InterPro" id="IPR029053">
    <property type="entry name" value="Viral_coat"/>
</dbReference>
<dbReference type="Gene3D" id="2.60.120.20">
    <property type="match status" value="1"/>
</dbReference>
<dbReference type="GO" id="GO:0005198">
    <property type="term" value="F:structural molecule activity"/>
    <property type="evidence" value="ECO:0007669"/>
    <property type="project" value="InterPro"/>
</dbReference>
<proteinExistence type="predicted"/>
<dbReference type="InterPro" id="IPR033703">
    <property type="entry name" value="Rhv-like"/>
</dbReference>
<feature type="domain" description="Picornavirus capsid" evidence="1">
    <location>
        <begin position="1"/>
        <end position="49"/>
    </location>
</feature>
<dbReference type="CDD" id="cd00205">
    <property type="entry name" value="rhv_like"/>
    <property type="match status" value="1"/>
</dbReference>
<gene>
    <name evidence="2" type="ORF">T02_1433</name>
</gene>
<accession>A0A0V1KIK4</accession>
<protein>
    <recommendedName>
        <fullName evidence="1">Picornavirus capsid domain-containing protein</fullName>
    </recommendedName>
</protein>
<keyword evidence="3" id="KW-1185">Reference proteome</keyword>
<dbReference type="EMBL" id="JYDW01001398">
    <property type="protein sequence ID" value="KRZ47099.1"/>
    <property type="molecule type" value="Genomic_DNA"/>
</dbReference>
<name>A0A0V1KIK4_9BILA</name>
<sequence>MLGTHVIWDFGLQSSVTLVIPWISNTHYRAHARDGVFDYYTTGLISIWYQTNYVVPIGAPNTAYIIALAAAQKNFTMKLCKDTSHILQTASIQGDRVADVIESSIGNSVSRALTQALPAPTGCFNYSESY</sequence>
<evidence type="ECO:0000313" key="2">
    <source>
        <dbReference type="EMBL" id="KRZ47099.1"/>
    </source>
</evidence>
<evidence type="ECO:0000313" key="3">
    <source>
        <dbReference type="Proteomes" id="UP000054721"/>
    </source>
</evidence>